<reference evidence="1 2" key="1">
    <citation type="submission" date="2022-05" db="EMBL/GenBank/DDBJ databases">
        <authorList>
            <consortium name="Genoscope - CEA"/>
            <person name="William W."/>
        </authorList>
    </citation>
    <scope>NUCLEOTIDE SEQUENCE [LARGE SCALE GENOMIC DNA]</scope>
</reference>
<feature type="non-terminal residue" evidence="1">
    <location>
        <position position="127"/>
    </location>
</feature>
<sequence length="127" mass="14664">VPLSEVSPSQLIAYDHERDLLPVMLANCSYSLEMGRETQLQYNWETLEKQIIDRFIRGRPEVNFDVEDFVFLEDARDEFSFAALKHKIPQEPITGHICTQILSEFKDLKDVTDVVKTIEITVGFLST</sequence>
<dbReference type="InterPro" id="IPR031248">
    <property type="entry name" value="RNF213"/>
</dbReference>
<keyword evidence="2" id="KW-1185">Reference proteome</keyword>
<dbReference type="PANTHER" id="PTHR22605:SF16">
    <property type="entry name" value="E3 UBIQUITIN-PROTEIN LIGASE RNF213"/>
    <property type="match status" value="1"/>
</dbReference>
<accession>A0ABN8N4Q1</accession>
<dbReference type="PANTHER" id="PTHR22605">
    <property type="entry name" value="RZ-TYPE DOMAIN-CONTAINING PROTEIN"/>
    <property type="match status" value="1"/>
</dbReference>
<protein>
    <submittedName>
        <fullName evidence="1">Uncharacterized protein</fullName>
    </submittedName>
</protein>
<feature type="non-terminal residue" evidence="1">
    <location>
        <position position="1"/>
    </location>
</feature>
<comment type="caution">
    <text evidence="1">The sequence shown here is derived from an EMBL/GenBank/DDBJ whole genome shotgun (WGS) entry which is preliminary data.</text>
</comment>
<dbReference type="EMBL" id="CALNXI010000726">
    <property type="protein sequence ID" value="CAH3041024.1"/>
    <property type="molecule type" value="Genomic_DNA"/>
</dbReference>
<dbReference type="Proteomes" id="UP001159427">
    <property type="component" value="Unassembled WGS sequence"/>
</dbReference>
<organism evidence="1 2">
    <name type="scientific">Porites evermanni</name>
    <dbReference type="NCBI Taxonomy" id="104178"/>
    <lineage>
        <taxon>Eukaryota</taxon>
        <taxon>Metazoa</taxon>
        <taxon>Cnidaria</taxon>
        <taxon>Anthozoa</taxon>
        <taxon>Hexacorallia</taxon>
        <taxon>Scleractinia</taxon>
        <taxon>Fungiina</taxon>
        <taxon>Poritidae</taxon>
        <taxon>Porites</taxon>
    </lineage>
</organism>
<gene>
    <name evidence="1" type="ORF">PEVE_00040162</name>
</gene>
<evidence type="ECO:0000313" key="2">
    <source>
        <dbReference type="Proteomes" id="UP001159427"/>
    </source>
</evidence>
<evidence type="ECO:0000313" key="1">
    <source>
        <dbReference type="EMBL" id="CAH3041024.1"/>
    </source>
</evidence>
<name>A0ABN8N4Q1_9CNID</name>
<proteinExistence type="predicted"/>